<evidence type="ECO:0000313" key="2">
    <source>
        <dbReference type="Proteomes" id="UP000077271"/>
    </source>
</evidence>
<dbReference type="RefSeq" id="WP_063974722.1">
    <property type="nucleotide sequence ID" value="NZ_LQWZ01000012.1"/>
</dbReference>
<organism evidence="1 2">
    <name type="scientific">Domibacillus aminovorans</name>
    <dbReference type="NCBI Taxonomy" id="29332"/>
    <lineage>
        <taxon>Bacteria</taxon>
        <taxon>Bacillati</taxon>
        <taxon>Bacillota</taxon>
        <taxon>Bacilli</taxon>
        <taxon>Bacillales</taxon>
        <taxon>Bacillaceae</taxon>
        <taxon>Domibacillus</taxon>
    </lineage>
</organism>
<dbReference type="EMBL" id="LQWZ01000012">
    <property type="protein sequence ID" value="OAH57758.1"/>
    <property type="molecule type" value="Genomic_DNA"/>
</dbReference>
<gene>
    <name evidence="1" type="ORF">AWH48_01695</name>
</gene>
<protein>
    <submittedName>
        <fullName evidence="1">Uncharacterized protein</fullName>
    </submittedName>
</protein>
<dbReference type="AlphaFoldDB" id="A0A177KWK4"/>
<sequence length="115" mass="13107">MEREENICILHFFNSKAEADYYLILLADTDIEKVEVQPVFEVIPSYPVTCYRCNGLGKGQAQKRENRSIVLFKLLEEGARVESKCDGVDPSGVEAQSINKSDAAEFLMFFRCFSR</sequence>
<reference evidence="1 2" key="1">
    <citation type="submission" date="2016-01" db="EMBL/GenBank/DDBJ databases">
        <title>Investigation of taxonomic status of Bacillus aminovorans.</title>
        <authorList>
            <person name="Verma A."/>
            <person name="Pal Y."/>
            <person name="Krishnamurthi S."/>
        </authorList>
    </citation>
    <scope>NUCLEOTIDE SEQUENCE [LARGE SCALE GENOMIC DNA]</scope>
    <source>
        <strain evidence="1 2">DSM 4337</strain>
    </source>
</reference>
<comment type="caution">
    <text evidence="1">The sequence shown here is derived from an EMBL/GenBank/DDBJ whole genome shotgun (WGS) entry which is preliminary data.</text>
</comment>
<evidence type="ECO:0000313" key="1">
    <source>
        <dbReference type="EMBL" id="OAH57758.1"/>
    </source>
</evidence>
<accession>A0A177KWK4</accession>
<proteinExistence type="predicted"/>
<dbReference type="Proteomes" id="UP000077271">
    <property type="component" value="Unassembled WGS sequence"/>
</dbReference>
<name>A0A177KWK4_9BACI</name>